<proteinExistence type="predicted"/>
<dbReference type="PANTHER" id="PTHR48025:SF1">
    <property type="entry name" value="RRM DOMAIN-CONTAINING PROTEIN"/>
    <property type="match status" value="1"/>
</dbReference>
<dbReference type="SUPFAM" id="SSF54928">
    <property type="entry name" value="RNA-binding domain, RBD"/>
    <property type="match status" value="1"/>
</dbReference>
<feature type="region of interest" description="Disordered" evidence="3">
    <location>
        <begin position="136"/>
        <end position="175"/>
    </location>
</feature>
<sequence>MELNGKTLNVELARIRESQPPKTAKKSSEDKPKRSGERKRDNRTRMSKEEREEKRQTLPDSETLVFVANLPFSYEDEELSKAFEGFSVTSAKVSKRYNGKSRGFGLVEFETHEMQQKAIQTVSELDGREIIIRVAKIEQEKQPRASTGTSNNSKPAASGAEDELHDTDDTEVKPE</sequence>
<accession>A0A0L0GAH1</accession>
<feature type="compositionally biased region" description="Polar residues" evidence="3">
    <location>
        <begin position="144"/>
        <end position="155"/>
    </location>
</feature>
<dbReference type="OrthoDB" id="439808at2759"/>
<feature type="compositionally biased region" description="Acidic residues" evidence="3">
    <location>
        <begin position="160"/>
        <end position="169"/>
    </location>
</feature>
<dbReference type="GeneID" id="25902428"/>
<evidence type="ECO:0000313" key="6">
    <source>
        <dbReference type="Proteomes" id="UP000054560"/>
    </source>
</evidence>
<organism evidence="5 6">
    <name type="scientific">Sphaeroforma arctica JP610</name>
    <dbReference type="NCBI Taxonomy" id="667725"/>
    <lineage>
        <taxon>Eukaryota</taxon>
        <taxon>Ichthyosporea</taxon>
        <taxon>Ichthyophonida</taxon>
        <taxon>Sphaeroforma</taxon>
    </lineage>
</organism>
<evidence type="ECO:0000259" key="4">
    <source>
        <dbReference type="PROSITE" id="PS50102"/>
    </source>
</evidence>
<keyword evidence="6" id="KW-1185">Reference proteome</keyword>
<dbReference type="PANTHER" id="PTHR48025">
    <property type="entry name" value="OS02G0815200 PROTEIN"/>
    <property type="match status" value="1"/>
</dbReference>
<gene>
    <name evidence="5" type="ORF">SARC_01924</name>
</gene>
<dbReference type="GO" id="GO:0003729">
    <property type="term" value="F:mRNA binding"/>
    <property type="evidence" value="ECO:0007669"/>
    <property type="project" value="TreeGrafter"/>
</dbReference>
<dbReference type="EMBL" id="KQ241678">
    <property type="protein sequence ID" value="KNC85886.1"/>
    <property type="molecule type" value="Genomic_DNA"/>
</dbReference>
<dbReference type="InterPro" id="IPR012677">
    <property type="entry name" value="Nucleotide-bd_a/b_plait_sf"/>
</dbReference>
<dbReference type="RefSeq" id="XP_014159788.1">
    <property type="nucleotide sequence ID" value="XM_014304313.1"/>
</dbReference>
<dbReference type="Gene3D" id="3.30.70.330">
    <property type="match status" value="1"/>
</dbReference>
<keyword evidence="1 2" id="KW-0694">RNA-binding</keyword>
<evidence type="ECO:0000256" key="3">
    <source>
        <dbReference type="SAM" id="MobiDB-lite"/>
    </source>
</evidence>
<reference evidence="5 6" key="1">
    <citation type="submission" date="2011-02" db="EMBL/GenBank/DDBJ databases">
        <title>The Genome Sequence of Sphaeroforma arctica JP610.</title>
        <authorList>
            <consortium name="The Broad Institute Genome Sequencing Platform"/>
            <person name="Russ C."/>
            <person name="Cuomo C."/>
            <person name="Young S.K."/>
            <person name="Zeng Q."/>
            <person name="Gargeya S."/>
            <person name="Alvarado L."/>
            <person name="Berlin A."/>
            <person name="Chapman S.B."/>
            <person name="Chen Z."/>
            <person name="Freedman E."/>
            <person name="Gellesch M."/>
            <person name="Goldberg J."/>
            <person name="Griggs A."/>
            <person name="Gujja S."/>
            <person name="Heilman E."/>
            <person name="Heiman D."/>
            <person name="Howarth C."/>
            <person name="Mehta T."/>
            <person name="Neiman D."/>
            <person name="Pearson M."/>
            <person name="Roberts A."/>
            <person name="Saif S."/>
            <person name="Shea T."/>
            <person name="Shenoy N."/>
            <person name="Sisk P."/>
            <person name="Stolte C."/>
            <person name="Sykes S."/>
            <person name="White J."/>
            <person name="Yandava C."/>
            <person name="Burger G."/>
            <person name="Gray M.W."/>
            <person name="Holland P.W.H."/>
            <person name="King N."/>
            <person name="Lang F.B.F."/>
            <person name="Roger A.J."/>
            <person name="Ruiz-Trillo I."/>
            <person name="Haas B."/>
            <person name="Nusbaum C."/>
            <person name="Birren B."/>
        </authorList>
    </citation>
    <scope>NUCLEOTIDE SEQUENCE [LARGE SCALE GENOMIC DNA]</scope>
    <source>
        <strain evidence="5 6">JP610</strain>
    </source>
</reference>
<dbReference type="Pfam" id="PF00076">
    <property type="entry name" value="RRM_1"/>
    <property type="match status" value="1"/>
</dbReference>
<name>A0A0L0GAH1_9EUKA</name>
<feature type="domain" description="RRM" evidence="4">
    <location>
        <begin position="63"/>
        <end position="139"/>
    </location>
</feature>
<feature type="compositionally biased region" description="Basic and acidic residues" evidence="3">
    <location>
        <begin position="26"/>
        <end position="57"/>
    </location>
</feature>
<dbReference type="InterPro" id="IPR050502">
    <property type="entry name" value="Euk_RNA-bind_prot"/>
</dbReference>
<dbReference type="InterPro" id="IPR000504">
    <property type="entry name" value="RRM_dom"/>
</dbReference>
<protein>
    <recommendedName>
        <fullName evidence="4">RRM domain-containing protein</fullName>
    </recommendedName>
</protein>
<feature type="region of interest" description="Disordered" evidence="3">
    <location>
        <begin position="1"/>
        <end position="60"/>
    </location>
</feature>
<dbReference type="SMART" id="SM00360">
    <property type="entry name" value="RRM"/>
    <property type="match status" value="1"/>
</dbReference>
<dbReference type="InterPro" id="IPR035979">
    <property type="entry name" value="RBD_domain_sf"/>
</dbReference>
<evidence type="ECO:0000256" key="2">
    <source>
        <dbReference type="PROSITE-ProRule" id="PRU00176"/>
    </source>
</evidence>
<evidence type="ECO:0000256" key="1">
    <source>
        <dbReference type="ARBA" id="ARBA00022884"/>
    </source>
</evidence>
<dbReference type="PROSITE" id="PS50102">
    <property type="entry name" value="RRM"/>
    <property type="match status" value="1"/>
</dbReference>
<evidence type="ECO:0000313" key="5">
    <source>
        <dbReference type="EMBL" id="KNC85886.1"/>
    </source>
</evidence>
<dbReference type="STRING" id="667725.A0A0L0GAH1"/>
<dbReference type="AlphaFoldDB" id="A0A0L0GAH1"/>
<dbReference type="Proteomes" id="UP000054560">
    <property type="component" value="Unassembled WGS sequence"/>
</dbReference>